<comment type="caution">
    <text evidence="10">The sequence shown here is derived from an EMBL/GenBank/DDBJ whole genome shotgun (WGS) entry which is preliminary data.</text>
</comment>
<evidence type="ECO:0000256" key="5">
    <source>
        <dbReference type="ARBA" id="ARBA00023015"/>
    </source>
</evidence>
<evidence type="ECO:0000259" key="9">
    <source>
        <dbReference type="PROSITE" id="PS50157"/>
    </source>
</evidence>
<dbReference type="Pfam" id="PF22996">
    <property type="entry name" value="C2H2-2nd_BIRD-IDD"/>
    <property type="match status" value="1"/>
</dbReference>
<dbReference type="SUPFAM" id="SSF57667">
    <property type="entry name" value="beta-beta-alpha zinc fingers"/>
    <property type="match status" value="1"/>
</dbReference>
<dbReference type="InterPro" id="IPR055186">
    <property type="entry name" value="C2H2-2nd_BIRD-IDD"/>
</dbReference>
<sequence length="524" mass="56496">MATNRFVCEICNKGFQRDQNLQLHRRGHNLPWKLRQRTTTEMKKRVYICPEPTCVHHNPARALGDLTGIKKHFSRKHGEKKWKCDKCSKKYAVQSDWKAHQKTCGTREYKCDCGTIFSRRDSFITHRAFCDALAEENNKVNQGLTANNNNNNGNNMGSNNLHVQMPDQLMPSMPMMSNTTTDFINAGTNPLKPVNPGQELMTLPFRSMMNMAAGSGMFSSSSGALFGSPRGISSANSSSLQLCSSNSSAGAGGFTSYLQDSKNSGGSGSGGGQSPGSAHMSATALLQKAAQMGATASSSTMNSPMMQKSLVSSMAGPDHQLSPSHLYDHHNQFQSKPPDHHQSSINVGINGQGFNSSGTANTTTTTQEMSQMFDANISASSMLNQHDHNIGIIYGQMFMGGGGHQSQALLKSLEQEEHHHGTTNSSLVHGKGASGVERSPTGESRFVGGSSGGGGGGGGGGDRKVVDFMGIGESSGASSLHEQQQQQRLEAIRQQQRLPIMNINPLFQHQHLSYGDSIESWTRP</sequence>
<dbReference type="AlphaFoldDB" id="A0AA87ZQ71"/>
<feature type="compositionally biased region" description="Gly residues" evidence="8">
    <location>
        <begin position="449"/>
        <end position="460"/>
    </location>
</feature>
<dbReference type="InterPro" id="IPR036236">
    <property type="entry name" value="Znf_C2H2_sf"/>
</dbReference>
<keyword evidence="5" id="KW-0805">Transcription regulation</keyword>
<dbReference type="Pfam" id="PF22992">
    <property type="entry name" value="C2CH-4th_BIRD-IDD"/>
    <property type="match status" value="1"/>
</dbReference>
<feature type="region of interest" description="Disordered" evidence="8">
    <location>
        <begin position="414"/>
        <end position="468"/>
    </location>
</feature>
<dbReference type="Pfam" id="PF22995">
    <property type="entry name" value="C2CH-3rd_BIRD-IDD"/>
    <property type="match status" value="1"/>
</dbReference>
<evidence type="ECO:0000256" key="4">
    <source>
        <dbReference type="ARBA" id="ARBA00022833"/>
    </source>
</evidence>
<keyword evidence="3 7" id="KW-0863">Zinc-finger</keyword>
<evidence type="ECO:0000313" key="10">
    <source>
        <dbReference type="EMBL" id="GMN38077.1"/>
    </source>
</evidence>
<feature type="compositionally biased region" description="Gly residues" evidence="8">
    <location>
        <begin position="265"/>
        <end position="274"/>
    </location>
</feature>
<dbReference type="PROSITE" id="PS50157">
    <property type="entry name" value="ZINC_FINGER_C2H2_2"/>
    <property type="match status" value="1"/>
</dbReference>
<keyword evidence="4" id="KW-0862">Zinc</keyword>
<dbReference type="PANTHER" id="PTHR10593">
    <property type="entry name" value="SERINE/THREONINE-PROTEIN KINASE RIO"/>
    <property type="match status" value="1"/>
</dbReference>
<feature type="domain" description="C2H2-type" evidence="9">
    <location>
        <begin position="6"/>
        <end position="28"/>
    </location>
</feature>
<dbReference type="Gene3D" id="3.30.160.60">
    <property type="entry name" value="Classic Zinc Finger"/>
    <property type="match status" value="2"/>
</dbReference>
<dbReference type="InterPro" id="IPR055185">
    <property type="entry name" value="C2CH-4th_BIRD-IDD"/>
</dbReference>
<dbReference type="GO" id="GO:0005634">
    <property type="term" value="C:nucleus"/>
    <property type="evidence" value="ECO:0007669"/>
    <property type="project" value="TreeGrafter"/>
</dbReference>
<evidence type="ECO:0000256" key="6">
    <source>
        <dbReference type="ARBA" id="ARBA00023163"/>
    </source>
</evidence>
<dbReference type="FunFam" id="3.30.160.60:FF:000449">
    <property type="entry name" value="Zinc finger protein MAGPIE"/>
    <property type="match status" value="1"/>
</dbReference>
<gene>
    <name evidence="10" type="ORF">TIFTF001_007316</name>
</gene>
<evidence type="ECO:0000313" key="11">
    <source>
        <dbReference type="Proteomes" id="UP001187192"/>
    </source>
</evidence>
<evidence type="ECO:0000256" key="3">
    <source>
        <dbReference type="ARBA" id="ARBA00022771"/>
    </source>
</evidence>
<organism evidence="10 11">
    <name type="scientific">Ficus carica</name>
    <name type="common">Common fig</name>
    <dbReference type="NCBI Taxonomy" id="3494"/>
    <lineage>
        <taxon>Eukaryota</taxon>
        <taxon>Viridiplantae</taxon>
        <taxon>Streptophyta</taxon>
        <taxon>Embryophyta</taxon>
        <taxon>Tracheophyta</taxon>
        <taxon>Spermatophyta</taxon>
        <taxon>Magnoliopsida</taxon>
        <taxon>eudicotyledons</taxon>
        <taxon>Gunneridae</taxon>
        <taxon>Pentapetalae</taxon>
        <taxon>rosids</taxon>
        <taxon>fabids</taxon>
        <taxon>Rosales</taxon>
        <taxon>Moraceae</taxon>
        <taxon>Ficeae</taxon>
        <taxon>Ficus</taxon>
    </lineage>
</organism>
<dbReference type="Proteomes" id="UP001187192">
    <property type="component" value="Unassembled WGS sequence"/>
</dbReference>
<dbReference type="GO" id="GO:0008270">
    <property type="term" value="F:zinc ion binding"/>
    <property type="evidence" value="ECO:0007669"/>
    <property type="project" value="UniProtKB-KW"/>
</dbReference>
<proteinExistence type="predicted"/>
<dbReference type="SMART" id="SM00355">
    <property type="entry name" value="ZnF_C2H2"/>
    <property type="match status" value="3"/>
</dbReference>
<protein>
    <recommendedName>
        <fullName evidence="9">C2H2-type domain-containing protein</fullName>
    </recommendedName>
</protein>
<dbReference type="FunFam" id="3.30.160.60:FF:000131">
    <property type="entry name" value="protein indeterminate-domain 5, chloroplastic-like"/>
    <property type="match status" value="1"/>
</dbReference>
<feature type="region of interest" description="Disordered" evidence="8">
    <location>
        <begin position="260"/>
        <end position="280"/>
    </location>
</feature>
<keyword evidence="6" id="KW-0804">Transcription</keyword>
<reference evidence="10" key="1">
    <citation type="submission" date="2023-07" db="EMBL/GenBank/DDBJ databases">
        <title>draft genome sequence of fig (Ficus carica).</title>
        <authorList>
            <person name="Takahashi T."/>
            <person name="Nishimura K."/>
        </authorList>
    </citation>
    <scope>NUCLEOTIDE SEQUENCE</scope>
</reference>
<dbReference type="PROSITE" id="PS00028">
    <property type="entry name" value="ZINC_FINGER_C2H2_1"/>
    <property type="match status" value="1"/>
</dbReference>
<dbReference type="PANTHER" id="PTHR10593:SF181">
    <property type="entry name" value="C2H2-TYPE DOMAIN-CONTAINING PROTEIN"/>
    <property type="match status" value="1"/>
</dbReference>
<evidence type="ECO:0000256" key="2">
    <source>
        <dbReference type="ARBA" id="ARBA00022737"/>
    </source>
</evidence>
<dbReference type="InterPro" id="IPR031140">
    <property type="entry name" value="IDD1-16"/>
</dbReference>
<dbReference type="Pfam" id="PF00096">
    <property type="entry name" value="zf-C2H2"/>
    <property type="match status" value="1"/>
</dbReference>
<keyword evidence="2" id="KW-0677">Repeat</keyword>
<accession>A0AA87ZQ71</accession>
<dbReference type="InterPro" id="IPR013087">
    <property type="entry name" value="Znf_C2H2_type"/>
</dbReference>
<evidence type="ECO:0000256" key="1">
    <source>
        <dbReference type="ARBA" id="ARBA00022723"/>
    </source>
</evidence>
<name>A0AA87ZQ71_FICCA</name>
<keyword evidence="1" id="KW-0479">Metal-binding</keyword>
<keyword evidence="11" id="KW-1185">Reference proteome</keyword>
<evidence type="ECO:0000256" key="8">
    <source>
        <dbReference type="SAM" id="MobiDB-lite"/>
    </source>
</evidence>
<dbReference type="GO" id="GO:0003700">
    <property type="term" value="F:DNA-binding transcription factor activity"/>
    <property type="evidence" value="ECO:0007669"/>
    <property type="project" value="TreeGrafter"/>
</dbReference>
<dbReference type="EMBL" id="BTGU01000007">
    <property type="protein sequence ID" value="GMN38077.1"/>
    <property type="molecule type" value="Genomic_DNA"/>
</dbReference>
<evidence type="ECO:0000256" key="7">
    <source>
        <dbReference type="PROSITE-ProRule" id="PRU00042"/>
    </source>
</evidence>
<dbReference type="InterPro" id="IPR055187">
    <property type="entry name" value="C2CH-3rd_BIRD-IDD"/>
</dbReference>